<evidence type="ECO:0000256" key="7">
    <source>
        <dbReference type="ARBA" id="ARBA00022958"/>
    </source>
</evidence>
<dbReference type="GO" id="GO:0046872">
    <property type="term" value="F:metal ion binding"/>
    <property type="evidence" value="ECO:0007669"/>
    <property type="project" value="UniProtKB-KW"/>
</dbReference>
<dbReference type="InterPro" id="IPR002133">
    <property type="entry name" value="S-AdoMet_synthetase"/>
</dbReference>
<dbReference type="GO" id="GO:0004478">
    <property type="term" value="F:methionine adenosyltransferase activity"/>
    <property type="evidence" value="ECO:0007669"/>
    <property type="project" value="InterPro"/>
</dbReference>
<dbReference type="GO" id="GO:0005524">
    <property type="term" value="F:ATP binding"/>
    <property type="evidence" value="ECO:0007669"/>
    <property type="project" value="UniProtKB-KW"/>
</dbReference>
<evidence type="ECO:0000313" key="10">
    <source>
        <dbReference type="Proteomes" id="UP001146793"/>
    </source>
</evidence>
<name>A0AAV7ZZ16_9EUKA</name>
<keyword evidence="4" id="KW-0547">Nucleotide-binding</keyword>
<dbReference type="InterPro" id="IPR022630">
    <property type="entry name" value="S-AdoMet_synt_C"/>
</dbReference>
<reference evidence="9" key="1">
    <citation type="submission" date="2022-08" db="EMBL/GenBank/DDBJ databases">
        <title>Novel sulphate-reducing endosymbionts in the free-living metamonad Anaeramoeba.</title>
        <authorList>
            <person name="Jerlstrom-Hultqvist J."/>
            <person name="Cepicka I."/>
            <person name="Gallot-Lavallee L."/>
            <person name="Salas-Leiva D."/>
            <person name="Curtis B.A."/>
            <person name="Zahonova K."/>
            <person name="Pipaliya S."/>
            <person name="Dacks J."/>
            <person name="Roger A.J."/>
        </authorList>
    </citation>
    <scope>NUCLEOTIDE SEQUENCE</scope>
    <source>
        <strain evidence="9">Busselton2</strain>
    </source>
</reference>
<evidence type="ECO:0000256" key="4">
    <source>
        <dbReference type="ARBA" id="ARBA00022741"/>
    </source>
</evidence>
<dbReference type="PANTHER" id="PTHR11964">
    <property type="entry name" value="S-ADENOSYLMETHIONINE SYNTHETASE"/>
    <property type="match status" value="1"/>
</dbReference>
<evidence type="ECO:0000259" key="8">
    <source>
        <dbReference type="Pfam" id="PF02773"/>
    </source>
</evidence>
<keyword evidence="3" id="KW-0479">Metal-binding</keyword>
<keyword evidence="1" id="KW-0554">One-carbon metabolism</keyword>
<comment type="caution">
    <text evidence="9">The sequence shown here is derived from an EMBL/GenBank/DDBJ whole genome shotgun (WGS) entry which is preliminary data.</text>
</comment>
<dbReference type="SUPFAM" id="SSF55973">
    <property type="entry name" value="S-adenosylmethionine synthetase"/>
    <property type="match status" value="1"/>
</dbReference>
<proteinExistence type="predicted"/>
<keyword evidence="5" id="KW-0067">ATP-binding</keyword>
<protein>
    <submittedName>
        <fullName evidence="9">S-adenosylmethionine synthetase</fullName>
    </submittedName>
</protein>
<dbReference type="GO" id="GO:0006730">
    <property type="term" value="P:one-carbon metabolic process"/>
    <property type="evidence" value="ECO:0007669"/>
    <property type="project" value="UniProtKB-KW"/>
</dbReference>
<evidence type="ECO:0000313" key="9">
    <source>
        <dbReference type="EMBL" id="KAJ3447224.1"/>
    </source>
</evidence>
<keyword evidence="7" id="KW-0630">Potassium</keyword>
<dbReference type="InterPro" id="IPR022636">
    <property type="entry name" value="S-AdoMet_synthetase_sfam"/>
</dbReference>
<sequence>MVDPISIHVDTYGTGIKSDKEILRIIKKNFDLTPYGIISQLDLKRPIYKKTSCYGHFGRNDPDFTWEIPKKLVFEIEEIKESKEINEKQQN</sequence>
<keyword evidence="6" id="KW-0460">Magnesium</keyword>
<feature type="domain" description="S-adenosylmethionine synthetase C-terminal" evidence="8">
    <location>
        <begin position="3"/>
        <end position="67"/>
    </location>
</feature>
<dbReference type="AlphaFoldDB" id="A0AAV7ZZ16"/>
<organism evidence="9 10">
    <name type="scientific">Anaeramoeba flamelloides</name>
    <dbReference type="NCBI Taxonomy" id="1746091"/>
    <lineage>
        <taxon>Eukaryota</taxon>
        <taxon>Metamonada</taxon>
        <taxon>Anaeramoebidae</taxon>
        <taxon>Anaeramoeba</taxon>
    </lineage>
</organism>
<keyword evidence="2" id="KW-0808">Transferase</keyword>
<dbReference type="Proteomes" id="UP001146793">
    <property type="component" value="Unassembled WGS sequence"/>
</dbReference>
<evidence type="ECO:0000256" key="6">
    <source>
        <dbReference type="ARBA" id="ARBA00022842"/>
    </source>
</evidence>
<evidence type="ECO:0000256" key="2">
    <source>
        <dbReference type="ARBA" id="ARBA00022679"/>
    </source>
</evidence>
<gene>
    <name evidence="9" type="ORF">M0812_07451</name>
</gene>
<evidence type="ECO:0000256" key="3">
    <source>
        <dbReference type="ARBA" id="ARBA00022723"/>
    </source>
</evidence>
<dbReference type="GO" id="GO:0006556">
    <property type="term" value="P:S-adenosylmethionine biosynthetic process"/>
    <property type="evidence" value="ECO:0007669"/>
    <property type="project" value="InterPro"/>
</dbReference>
<dbReference type="Pfam" id="PF02773">
    <property type="entry name" value="S-AdoMet_synt_C"/>
    <property type="match status" value="1"/>
</dbReference>
<dbReference type="Gene3D" id="3.30.300.10">
    <property type="match status" value="1"/>
</dbReference>
<dbReference type="EMBL" id="JANTQA010000016">
    <property type="protein sequence ID" value="KAJ3447224.1"/>
    <property type="molecule type" value="Genomic_DNA"/>
</dbReference>
<evidence type="ECO:0000256" key="5">
    <source>
        <dbReference type="ARBA" id="ARBA00022840"/>
    </source>
</evidence>
<evidence type="ECO:0000256" key="1">
    <source>
        <dbReference type="ARBA" id="ARBA00022563"/>
    </source>
</evidence>
<accession>A0AAV7ZZ16</accession>